<evidence type="ECO:0000313" key="4">
    <source>
        <dbReference type="Proteomes" id="UP000000361"/>
    </source>
</evidence>
<name>A1BCA3_PARDP</name>
<geneLocation type="plasmid" evidence="4">
    <name>pPD1222</name>
</geneLocation>
<dbReference type="PANTHER" id="PTHR43303">
    <property type="entry name" value="NADPH DEHYDROGENASE C23G7.10C-RELATED"/>
    <property type="match status" value="1"/>
</dbReference>
<evidence type="ECO:0000313" key="3">
    <source>
        <dbReference type="EMBL" id="ABL73147.1"/>
    </source>
</evidence>
<dbReference type="InterPro" id="IPR044152">
    <property type="entry name" value="YqjM-like"/>
</dbReference>
<sequence>MKILCMGGGPAGLYFAISMKLRDPSHQITVLERNKANDTFGWGVVLSDDALGRMQQNDPASTEAIRSHFAYWDDIAVVHDGVRTVSGGHGFAGIGRKQMLVLLQARARELGIDLRFETEFRSAEEYRKDYDLVVGCDGINSLVRAEYAEVFKPDIDTRRCKFVWLGTHQKFDDAFTFIFERTEHGWIWAHVYQFDDNTATFIVETLPETWEKLGFPDMSKEETVETCRKIFERHLGGHELMSNAAHLRGSAVWIQFPRVICERWYHENVVLMGDAAATGHFSIGSGSRLAFDSAIALAEYLHSEPTMPAAFERYQEERRIEVLRLQSAARNSLEWFEQVERYLDMEPLQFAYSLLTRSQRISHENLRLRDPEWLGQAEDWFQERAGGRKGRRPMFAPFRLRDMELENRIVVSPMAQYKAVDGCPTDWHFAHYAERAKGGAGLVYTEMTCVSPEGRISLGCPGLYAPEHEAAWKRIVDFTHAETRAKICMQIGHSGRKGSTQLGWQDADRPLAQGNWPLISASAIPWQDGNAVPKAMDRADMDMVRDQFVAATGMAARAGFDMVELHAAHGYLISSFISPLSNRREDEYGGSLENRMRYPLEVFAAMRDAWPAEKPMSVRISANDWVGDEGVTPEEAVEIARMFADAGADIVDVSAGQTSTGARPIYGRMFQTPFSDRIRNEAGLATMAVGNITEADQVNGILLAGRADLVCLARPHLADPYWTLHAAVEAGDEAAAWPLPYLAGRDQALRLRSRAQEAIRA</sequence>
<dbReference type="AlphaFoldDB" id="A1BCA3"/>
<dbReference type="RefSeq" id="WP_011751305.1">
    <property type="nucleotide sequence ID" value="NC_008688.1"/>
</dbReference>
<dbReference type="GO" id="GO:0010181">
    <property type="term" value="F:FMN binding"/>
    <property type="evidence" value="ECO:0007669"/>
    <property type="project" value="InterPro"/>
</dbReference>
<reference evidence="4" key="1">
    <citation type="submission" date="2006-12" db="EMBL/GenBank/DDBJ databases">
        <title>Complete sequence of plasmid 1 of Paracoccus denitrificans PD1222.</title>
        <authorList>
            <person name="Copeland A."/>
            <person name="Lucas S."/>
            <person name="Lapidus A."/>
            <person name="Barry K."/>
            <person name="Detter J.C."/>
            <person name="Glavina del Rio T."/>
            <person name="Hammon N."/>
            <person name="Israni S."/>
            <person name="Dalin E."/>
            <person name="Tice H."/>
            <person name="Pitluck S."/>
            <person name="Munk A.C."/>
            <person name="Brettin T."/>
            <person name="Bruce D."/>
            <person name="Han C."/>
            <person name="Tapia R."/>
            <person name="Gilna P."/>
            <person name="Schmutz J."/>
            <person name="Larimer F."/>
            <person name="Land M."/>
            <person name="Hauser L."/>
            <person name="Kyrpides N."/>
            <person name="Lykidis A."/>
            <person name="Spiro S."/>
            <person name="Richardson D.J."/>
            <person name="Moir J.W.B."/>
            <person name="Ferguson S.J."/>
            <person name="van Spanning R.J.M."/>
            <person name="Richardson P."/>
        </authorList>
    </citation>
    <scope>NUCLEOTIDE SEQUENCE [LARGE SCALE GENOMIC DNA]</scope>
    <source>
        <strain evidence="4">Pd 1222</strain>
        <plasmid evidence="4">pPD1222</plasmid>
    </source>
</reference>
<protein>
    <submittedName>
        <fullName evidence="3">NADH:flavin oxidoreductase/NADH oxidase</fullName>
    </submittedName>
</protein>
<dbReference type="SUPFAM" id="SSF51395">
    <property type="entry name" value="FMN-linked oxidoreductases"/>
    <property type="match status" value="1"/>
</dbReference>
<evidence type="ECO:0000259" key="1">
    <source>
        <dbReference type="Pfam" id="PF00724"/>
    </source>
</evidence>
<proteinExistence type="predicted"/>
<dbReference type="NCBIfam" id="NF006101">
    <property type="entry name" value="PRK08255.1"/>
    <property type="match status" value="1"/>
</dbReference>
<dbReference type="KEGG" id="pde:Pden_5087"/>
<dbReference type="PANTHER" id="PTHR43303:SF3">
    <property type="entry name" value="BLR3436 PROTEIN"/>
    <property type="match status" value="1"/>
</dbReference>
<dbReference type="GeneID" id="93454504"/>
<dbReference type="eggNOG" id="COG1902">
    <property type="taxonomic scope" value="Bacteria"/>
</dbReference>
<dbReference type="CDD" id="cd02932">
    <property type="entry name" value="OYE_YqiM_FMN"/>
    <property type="match status" value="1"/>
</dbReference>
<organism evidence="3 4">
    <name type="scientific">Paracoccus denitrificans (strain Pd 1222)</name>
    <dbReference type="NCBI Taxonomy" id="318586"/>
    <lineage>
        <taxon>Bacteria</taxon>
        <taxon>Pseudomonadati</taxon>
        <taxon>Pseudomonadota</taxon>
        <taxon>Alphaproteobacteria</taxon>
        <taxon>Rhodobacterales</taxon>
        <taxon>Paracoccaceae</taxon>
        <taxon>Paracoccus</taxon>
    </lineage>
</organism>
<dbReference type="GO" id="GO:0003959">
    <property type="term" value="F:NADPH dehydrogenase activity"/>
    <property type="evidence" value="ECO:0007669"/>
    <property type="project" value="InterPro"/>
</dbReference>
<keyword evidence="3" id="KW-0614">Plasmid</keyword>
<dbReference type="Gene3D" id="3.50.50.60">
    <property type="entry name" value="FAD/NAD(P)-binding domain"/>
    <property type="match status" value="1"/>
</dbReference>
<dbReference type="InterPro" id="IPR036188">
    <property type="entry name" value="FAD/NAD-bd_sf"/>
</dbReference>
<feature type="domain" description="FAD-binding" evidence="2">
    <location>
        <begin position="3"/>
        <end position="319"/>
    </location>
</feature>
<dbReference type="Gene3D" id="3.20.20.70">
    <property type="entry name" value="Aldolase class I"/>
    <property type="match status" value="1"/>
</dbReference>
<keyword evidence="4" id="KW-1185">Reference proteome</keyword>
<feature type="domain" description="NADH:flavin oxidoreductase/NADH oxidase N-terminal" evidence="1">
    <location>
        <begin position="394"/>
        <end position="726"/>
    </location>
</feature>
<dbReference type="Pfam" id="PF00724">
    <property type="entry name" value="Oxidored_FMN"/>
    <property type="match status" value="1"/>
</dbReference>
<dbReference type="EnsemblBacteria" id="ABL73147">
    <property type="protein sequence ID" value="ABL73147"/>
    <property type="gene ID" value="Pden_5087"/>
</dbReference>
<dbReference type="PRINTS" id="PR00420">
    <property type="entry name" value="RNGMNOXGNASE"/>
</dbReference>
<evidence type="ECO:0000259" key="2">
    <source>
        <dbReference type="Pfam" id="PF01494"/>
    </source>
</evidence>
<dbReference type="Pfam" id="PF01494">
    <property type="entry name" value="FAD_binding_3"/>
    <property type="match status" value="1"/>
</dbReference>
<dbReference type="Gene3D" id="3.30.9.20">
    <property type="match status" value="1"/>
</dbReference>
<dbReference type="SUPFAM" id="SSF51905">
    <property type="entry name" value="FAD/NAD(P)-binding domain"/>
    <property type="match status" value="1"/>
</dbReference>
<dbReference type="EMBL" id="CP000491">
    <property type="protein sequence ID" value="ABL73147.1"/>
    <property type="molecule type" value="Genomic_DNA"/>
</dbReference>
<dbReference type="GO" id="GO:0050661">
    <property type="term" value="F:NADP binding"/>
    <property type="evidence" value="ECO:0007669"/>
    <property type="project" value="InterPro"/>
</dbReference>
<accession>A1BCA3</accession>
<gene>
    <name evidence="3" type="ordered locus">Pden_5087</name>
</gene>
<dbReference type="GO" id="GO:0071949">
    <property type="term" value="F:FAD binding"/>
    <property type="evidence" value="ECO:0007669"/>
    <property type="project" value="InterPro"/>
</dbReference>
<dbReference type="eggNOG" id="COG0654">
    <property type="taxonomic scope" value="Bacteria"/>
</dbReference>
<dbReference type="Proteomes" id="UP000000361">
    <property type="component" value="Chromosome 1"/>
</dbReference>
<dbReference type="InterPro" id="IPR002938">
    <property type="entry name" value="FAD-bd"/>
</dbReference>
<dbReference type="InterPro" id="IPR013785">
    <property type="entry name" value="Aldolase_TIM"/>
</dbReference>
<dbReference type="InterPro" id="IPR001155">
    <property type="entry name" value="OxRdtase_FMN_N"/>
</dbReference>
<dbReference type="OrthoDB" id="9784632at2"/>
<dbReference type="HOGENOM" id="CLU_012153_10_0_5"/>